<dbReference type="Pfam" id="PF15430">
    <property type="entry name" value="SVWC"/>
    <property type="match status" value="1"/>
</dbReference>
<reference evidence="4 5" key="1">
    <citation type="submission" date="2023-11" db="EMBL/GenBank/DDBJ databases">
        <title>Halocaridina rubra genome assembly.</title>
        <authorList>
            <person name="Smith C."/>
        </authorList>
    </citation>
    <scope>NUCLEOTIDE SEQUENCE [LARGE SCALE GENOMIC DNA]</scope>
    <source>
        <strain evidence="4">EP-1</strain>
        <tissue evidence="4">Whole</tissue>
    </source>
</reference>
<dbReference type="AlphaFoldDB" id="A0AAN8XBK9"/>
<evidence type="ECO:0000259" key="3">
    <source>
        <dbReference type="SMART" id="SM01318"/>
    </source>
</evidence>
<comment type="caution">
    <text evidence="4">The sequence shown here is derived from an EMBL/GenBank/DDBJ whole genome shotgun (WGS) entry which is preliminary data.</text>
</comment>
<evidence type="ECO:0000313" key="5">
    <source>
        <dbReference type="Proteomes" id="UP001381693"/>
    </source>
</evidence>
<protein>
    <recommendedName>
        <fullName evidence="3">Single domain-containing protein</fullName>
    </recommendedName>
</protein>
<organism evidence="4 5">
    <name type="scientific">Halocaridina rubra</name>
    <name type="common">Hawaiian red shrimp</name>
    <dbReference type="NCBI Taxonomy" id="373956"/>
    <lineage>
        <taxon>Eukaryota</taxon>
        <taxon>Metazoa</taxon>
        <taxon>Ecdysozoa</taxon>
        <taxon>Arthropoda</taxon>
        <taxon>Crustacea</taxon>
        <taxon>Multicrustacea</taxon>
        <taxon>Malacostraca</taxon>
        <taxon>Eumalacostraca</taxon>
        <taxon>Eucarida</taxon>
        <taxon>Decapoda</taxon>
        <taxon>Pleocyemata</taxon>
        <taxon>Caridea</taxon>
        <taxon>Atyoidea</taxon>
        <taxon>Atyidae</taxon>
        <taxon>Halocaridina</taxon>
    </lineage>
</organism>
<dbReference type="EMBL" id="JAXCGZ010009716">
    <property type="protein sequence ID" value="KAK7076334.1"/>
    <property type="molecule type" value="Genomic_DNA"/>
</dbReference>
<comment type="subcellular location">
    <subcellularLocation>
        <location evidence="1">Secreted</location>
    </subcellularLocation>
</comment>
<evidence type="ECO:0000313" key="4">
    <source>
        <dbReference type="EMBL" id="KAK7076334.1"/>
    </source>
</evidence>
<proteinExistence type="predicted"/>
<dbReference type="GO" id="GO:0005576">
    <property type="term" value="C:extracellular region"/>
    <property type="evidence" value="ECO:0007669"/>
    <property type="project" value="UniProtKB-SubCell"/>
</dbReference>
<accession>A0AAN8XBK9</accession>
<dbReference type="SMART" id="SM01318">
    <property type="entry name" value="SVWC"/>
    <property type="match status" value="1"/>
</dbReference>
<gene>
    <name evidence="4" type="ORF">SK128_014355</name>
</gene>
<dbReference type="Proteomes" id="UP001381693">
    <property type="component" value="Unassembled WGS sequence"/>
</dbReference>
<keyword evidence="5" id="KW-1185">Reference proteome</keyword>
<dbReference type="InterPro" id="IPR029277">
    <property type="entry name" value="SVWC_dom"/>
</dbReference>
<evidence type="ECO:0000256" key="1">
    <source>
        <dbReference type="ARBA" id="ARBA00004613"/>
    </source>
</evidence>
<keyword evidence="2" id="KW-0964">Secreted</keyword>
<feature type="domain" description="Single" evidence="3">
    <location>
        <begin position="66"/>
        <end position="137"/>
    </location>
</feature>
<name>A0AAN8XBK9_HALRR</name>
<evidence type="ECO:0000256" key="2">
    <source>
        <dbReference type="ARBA" id="ARBA00022525"/>
    </source>
</evidence>
<sequence>GSRTTGHGKSRSPQGDQHFKFQAAMKFLLTVFVCGVCVYAQNQVVSPPTNTRDLPANSVRDNPNGCFAVTQNKTYEVGQSWSLTPFCGRSTCGRGNQGLVERVQDCGNRPKKTPGCEYINEADLQKDFPECCPKFECLPGAKLQYPSDQELREAFEAAQRQAAQGGQRPPPGGK</sequence>
<feature type="non-terminal residue" evidence="4">
    <location>
        <position position="1"/>
    </location>
</feature>